<dbReference type="EMBL" id="JRES01000643">
    <property type="protein sequence ID" value="KNC29677.1"/>
    <property type="molecule type" value="Genomic_DNA"/>
</dbReference>
<comment type="caution">
    <text evidence="2">The sequence shown here is derived from an EMBL/GenBank/DDBJ whole genome shotgun (WGS) entry which is preliminary data.</text>
</comment>
<dbReference type="PROSITE" id="PS51321">
    <property type="entry name" value="TFIIS_CENTRAL"/>
    <property type="match status" value="1"/>
</dbReference>
<dbReference type="Pfam" id="PF07500">
    <property type="entry name" value="TFIIS_M"/>
    <property type="match status" value="1"/>
</dbReference>
<gene>
    <name evidence="2" type="ORF">FF38_11330</name>
</gene>
<dbReference type="InterPro" id="IPR036575">
    <property type="entry name" value="TFIIS_cen_dom_sf"/>
</dbReference>
<evidence type="ECO:0000313" key="2">
    <source>
        <dbReference type="EMBL" id="KNC29677.1"/>
    </source>
</evidence>
<sequence>MRKKRQMQSQQILTSVDIESIREATRRKFEELLTPAKNSSKLAKEIDKALHNKFKAHTPEYKSAFRRLYLSLKKNDTGFKELLVSGELNPADFALKSAEELKTSEQQRKEEDMKKEAIRNSTVQQLLPENVNQVKDGRDREKWGRYVWTQPFTDTGHFPGDTGKTGFLTVDNAREHCTYISSRANKKKNH</sequence>
<reference evidence="2 3" key="1">
    <citation type="journal article" date="2015" name="Nat. Commun.">
        <title>Lucilia cuprina genome unlocks parasitic fly biology to underpin future interventions.</title>
        <authorList>
            <person name="Anstead C.A."/>
            <person name="Korhonen P.K."/>
            <person name="Young N.D."/>
            <person name="Hall R.S."/>
            <person name="Jex A.R."/>
            <person name="Murali S.C."/>
            <person name="Hughes D.S."/>
            <person name="Lee S.F."/>
            <person name="Perry T."/>
            <person name="Stroehlein A.J."/>
            <person name="Ansell B.R."/>
            <person name="Breugelmans B."/>
            <person name="Hofmann A."/>
            <person name="Qu J."/>
            <person name="Dugan S."/>
            <person name="Lee S.L."/>
            <person name="Chao H."/>
            <person name="Dinh H."/>
            <person name="Han Y."/>
            <person name="Doddapaneni H.V."/>
            <person name="Worley K.C."/>
            <person name="Muzny D.M."/>
            <person name="Ioannidis P."/>
            <person name="Waterhouse R.M."/>
            <person name="Zdobnov E.M."/>
            <person name="James P.J."/>
            <person name="Bagnall N.H."/>
            <person name="Kotze A.C."/>
            <person name="Gibbs R.A."/>
            <person name="Richards S."/>
            <person name="Batterham P."/>
            <person name="Gasser R.B."/>
        </authorList>
    </citation>
    <scope>NUCLEOTIDE SEQUENCE [LARGE SCALE GENOMIC DNA]</scope>
    <source>
        <strain evidence="2 3">LS</strain>
        <tissue evidence="2">Full body</tissue>
    </source>
</reference>
<organism evidence="2 3">
    <name type="scientific">Lucilia cuprina</name>
    <name type="common">Green bottle fly</name>
    <name type="synonym">Australian sheep blowfly</name>
    <dbReference type="NCBI Taxonomy" id="7375"/>
    <lineage>
        <taxon>Eukaryota</taxon>
        <taxon>Metazoa</taxon>
        <taxon>Ecdysozoa</taxon>
        <taxon>Arthropoda</taxon>
        <taxon>Hexapoda</taxon>
        <taxon>Insecta</taxon>
        <taxon>Pterygota</taxon>
        <taxon>Neoptera</taxon>
        <taxon>Endopterygota</taxon>
        <taxon>Diptera</taxon>
        <taxon>Brachycera</taxon>
        <taxon>Muscomorpha</taxon>
        <taxon>Oestroidea</taxon>
        <taxon>Calliphoridae</taxon>
        <taxon>Luciliinae</taxon>
        <taxon>Lucilia</taxon>
    </lineage>
</organism>
<dbReference type="Gene3D" id="1.10.472.30">
    <property type="entry name" value="Transcription elongation factor S-II, central domain"/>
    <property type="match status" value="1"/>
</dbReference>
<evidence type="ECO:0000259" key="1">
    <source>
        <dbReference type="PROSITE" id="PS51321"/>
    </source>
</evidence>
<evidence type="ECO:0000313" key="3">
    <source>
        <dbReference type="Proteomes" id="UP000037069"/>
    </source>
</evidence>
<dbReference type="Proteomes" id="UP000037069">
    <property type="component" value="Unassembled WGS sequence"/>
</dbReference>
<accession>A0A0L0CBR2</accession>
<proteinExistence type="predicted"/>
<dbReference type="SUPFAM" id="SSF46942">
    <property type="entry name" value="Elongation factor TFIIS domain 2"/>
    <property type="match status" value="1"/>
</dbReference>
<name>A0A0L0CBR2_LUCCU</name>
<protein>
    <recommendedName>
        <fullName evidence="1">TFIIS central domain-containing protein</fullName>
    </recommendedName>
</protein>
<feature type="domain" description="TFIIS central" evidence="1">
    <location>
        <begin position="21"/>
        <end position="129"/>
    </location>
</feature>
<dbReference type="GO" id="GO:0006351">
    <property type="term" value="P:DNA-templated transcription"/>
    <property type="evidence" value="ECO:0007669"/>
    <property type="project" value="InterPro"/>
</dbReference>
<keyword evidence="3" id="KW-1185">Reference proteome</keyword>
<dbReference type="AlphaFoldDB" id="A0A0L0CBR2"/>
<dbReference type="InterPro" id="IPR003618">
    <property type="entry name" value="TFIIS_cen_dom"/>
</dbReference>